<dbReference type="Gene3D" id="1.10.3650.10">
    <property type="entry name" value="nitrate reductase domain like"/>
    <property type="match status" value="1"/>
</dbReference>
<reference evidence="12 13" key="1">
    <citation type="submission" date="2016-03" db="EMBL/GenBank/DDBJ databases">
        <title>Draft genome sequence of Paenibacillus glacialis DSM 22343.</title>
        <authorList>
            <person name="Shin S.-K."/>
            <person name="Yi H."/>
        </authorList>
    </citation>
    <scope>NUCLEOTIDE SEQUENCE [LARGE SCALE GENOMIC DNA]</scope>
    <source>
        <strain evidence="12 13">DSM 22343</strain>
    </source>
</reference>
<dbReference type="GO" id="GO:0051539">
    <property type="term" value="F:4 iron, 4 sulfur cluster binding"/>
    <property type="evidence" value="ECO:0007669"/>
    <property type="project" value="UniProtKB-KW"/>
</dbReference>
<dbReference type="GO" id="GO:0016020">
    <property type="term" value="C:membrane"/>
    <property type="evidence" value="ECO:0007669"/>
    <property type="project" value="TreeGrafter"/>
</dbReference>
<dbReference type="FunFam" id="3.30.70.20:FF:000008">
    <property type="entry name" value="Respiratory nitrate reductase beta subunit"/>
    <property type="match status" value="1"/>
</dbReference>
<evidence type="ECO:0000256" key="7">
    <source>
        <dbReference type="ARBA" id="ARBA00022737"/>
    </source>
</evidence>
<feature type="domain" description="4Fe-4S ferredoxin-type" evidence="11">
    <location>
        <begin position="174"/>
        <end position="205"/>
    </location>
</feature>
<keyword evidence="8" id="KW-0249">Electron transport</keyword>
<dbReference type="Pfam" id="PF14711">
    <property type="entry name" value="Nitr_red_bet_C"/>
    <property type="match status" value="1"/>
</dbReference>
<evidence type="ECO:0000256" key="2">
    <source>
        <dbReference type="ARBA" id="ARBA00001966"/>
    </source>
</evidence>
<organism evidence="12 13">
    <name type="scientific">Paenibacillus glacialis</name>
    <dbReference type="NCBI Taxonomy" id="494026"/>
    <lineage>
        <taxon>Bacteria</taxon>
        <taxon>Bacillati</taxon>
        <taxon>Bacillota</taxon>
        <taxon>Bacilli</taxon>
        <taxon>Bacillales</taxon>
        <taxon>Paenibacillaceae</taxon>
        <taxon>Paenibacillus</taxon>
    </lineage>
</organism>
<keyword evidence="9" id="KW-0408">Iron</keyword>
<dbReference type="InterPro" id="IPR029263">
    <property type="entry name" value="Nitr_red_bet_C"/>
</dbReference>
<name>A0A162KEB5_9BACL</name>
<comment type="subcellular location">
    <subcellularLocation>
        <location evidence="3">Cell envelope</location>
    </subcellularLocation>
</comment>
<dbReference type="PANTHER" id="PTHR43518:SF1">
    <property type="entry name" value="RESPIRATORY NITRATE REDUCTASE 1 BETA CHAIN"/>
    <property type="match status" value="1"/>
</dbReference>
<keyword evidence="4" id="KW-0813">Transport</keyword>
<dbReference type="GO" id="GO:0046872">
    <property type="term" value="F:metal ion binding"/>
    <property type="evidence" value="ECO:0007669"/>
    <property type="project" value="UniProtKB-KW"/>
</dbReference>
<evidence type="ECO:0000256" key="5">
    <source>
        <dbReference type="ARBA" id="ARBA00022485"/>
    </source>
</evidence>
<dbReference type="OrthoDB" id="9779457at2"/>
<evidence type="ECO:0000256" key="3">
    <source>
        <dbReference type="ARBA" id="ARBA00004196"/>
    </source>
</evidence>
<evidence type="ECO:0000256" key="8">
    <source>
        <dbReference type="ARBA" id="ARBA00022982"/>
    </source>
</evidence>
<dbReference type="EMBL" id="LVJH01000003">
    <property type="protein sequence ID" value="OAB45298.1"/>
    <property type="molecule type" value="Genomic_DNA"/>
</dbReference>
<protein>
    <submittedName>
        <fullName evidence="12">Nitrate reductase subunit beta</fullName>
    </submittedName>
</protein>
<evidence type="ECO:0000256" key="9">
    <source>
        <dbReference type="ARBA" id="ARBA00023004"/>
    </source>
</evidence>
<dbReference type="RefSeq" id="WP_068528648.1">
    <property type="nucleotide sequence ID" value="NZ_LVJH01000003.1"/>
</dbReference>
<dbReference type="STRING" id="494026.PGLA_03325"/>
<keyword evidence="5" id="KW-0004">4Fe-4S</keyword>
<dbReference type="AlphaFoldDB" id="A0A162KEB5"/>
<comment type="cofactor">
    <cofactor evidence="2">
        <name>[4Fe-4S] cluster</name>
        <dbReference type="ChEBI" id="CHEBI:49883"/>
    </cofactor>
</comment>
<evidence type="ECO:0000256" key="1">
    <source>
        <dbReference type="ARBA" id="ARBA00001927"/>
    </source>
</evidence>
<dbReference type="Pfam" id="PF13247">
    <property type="entry name" value="Fer4_11"/>
    <property type="match status" value="1"/>
</dbReference>
<comment type="cofactor">
    <cofactor evidence="1">
        <name>[3Fe-4S] cluster</name>
        <dbReference type="ChEBI" id="CHEBI:21137"/>
    </cofactor>
</comment>
<evidence type="ECO:0000256" key="10">
    <source>
        <dbReference type="ARBA" id="ARBA00023014"/>
    </source>
</evidence>
<dbReference type="GO" id="GO:0042126">
    <property type="term" value="P:nitrate metabolic process"/>
    <property type="evidence" value="ECO:0007669"/>
    <property type="project" value="InterPro"/>
</dbReference>
<gene>
    <name evidence="12" type="primary">narH</name>
    <name evidence="12" type="ORF">PGLA_03325</name>
</gene>
<evidence type="ECO:0000313" key="13">
    <source>
        <dbReference type="Proteomes" id="UP000076967"/>
    </source>
</evidence>
<dbReference type="GO" id="GO:0030313">
    <property type="term" value="C:cell envelope"/>
    <property type="evidence" value="ECO:0007669"/>
    <property type="project" value="UniProtKB-SubCell"/>
</dbReference>
<keyword evidence="10" id="KW-0411">Iron-sulfur</keyword>
<keyword evidence="6" id="KW-0479">Metal-binding</keyword>
<dbReference type="InterPro" id="IPR006547">
    <property type="entry name" value="NO3_Rdtase_bsu"/>
</dbReference>
<accession>A0A162KEB5</accession>
<dbReference type="InterPro" id="IPR017896">
    <property type="entry name" value="4Fe4S_Fe-S-bd"/>
</dbReference>
<comment type="caution">
    <text evidence="12">The sequence shown here is derived from an EMBL/GenBank/DDBJ whole genome shotgun (WGS) entry which is preliminary data.</text>
</comment>
<evidence type="ECO:0000259" key="11">
    <source>
        <dbReference type="PROSITE" id="PS51379"/>
    </source>
</evidence>
<dbReference type="PROSITE" id="PS51379">
    <property type="entry name" value="4FE4S_FER_2"/>
    <property type="match status" value="3"/>
</dbReference>
<evidence type="ECO:0000256" key="4">
    <source>
        <dbReference type="ARBA" id="ARBA00022448"/>
    </source>
</evidence>
<dbReference type="Gene3D" id="3.30.70.20">
    <property type="match status" value="3"/>
</dbReference>
<dbReference type="PANTHER" id="PTHR43518">
    <property type="entry name" value="NITRATE REDUCTASE BETA SUBUNIT"/>
    <property type="match status" value="1"/>
</dbReference>
<dbReference type="NCBIfam" id="TIGR01660">
    <property type="entry name" value="narH"/>
    <property type="match status" value="1"/>
</dbReference>
<evidence type="ECO:0000313" key="12">
    <source>
        <dbReference type="EMBL" id="OAB45298.1"/>
    </source>
</evidence>
<dbReference type="FunFam" id="3.30.70.20:FF:000010">
    <property type="entry name" value="Respiratory nitrate reductase beta subunit"/>
    <property type="match status" value="1"/>
</dbReference>
<dbReference type="GO" id="GO:0009061">
    <property type="term" value="P:anaerobic respiration"/>
    <property type="evidence" value="ECO:0007669"/>
    <property type="project" value="TreeGrafter"/>
</dbReference>
<dbReference type="SUPFAM" id="SSF54862">
    <property type="entry name" value="4Fe-4S ferredoxins"/>
    <property type="match status" value="1"/>
</dbReference>
<sequence>MKIKAQVAMVMNLDKCIGCHTCSVTCKTTWTNRAGAEYMWFNNVETKPGIGYPKRWEDQELYKGGWKLTKGKLELKSGSKLSKIALGKIFHNPDMPVMKDYYEPWTYNYEHLTNAGEKKHQPVARPKSAITGETMDLEWGPNWEDDLAGAHVTGPKDPNIEKLEEKIKFDFEQAFMMYLPRLCEHCLNPSCVASCPSGAMYKRDEDGIVLVDQEACRGWRHCMTGCPYKKVYFNWKTNKAEKCTFCFPRIEAGLPTVCSETCTGRIRYLGVLLYDADKVLEAASKPDEKDLYQAQCDLFLDPNDPEVIAQARADGLTEEWIEAAQNSPVYKLAIEYKLAFPLHPEYRTLPMVWYVPPLSPIMNYFEGKDSIQNPDMIFPAIEEMRMPVQYLANMLTAGDPEPVKESLQRLAMMRIYMRSVSTGKPFDESRLARLGLTKHQTEQIYRLLAIAKYEDRFVIPTSHKETHMDVYRSQGSEGFDMNCGGCGPAGPTMDHEGKPVHDEKFYGGIWRD</sequence>
<feature type="domain" description="4Fe-4S ferredoxin-type" evidence="11">
    <location>
        <begin position="7"/>
        <end position="36"/>
    </location>
</feature>
<dbReference type="GO" id="GO:0008940">
    <property type="term" value="F:nitrate reductase activity"/>
    <property type="evidence" value="ECO:0007669"/>
    <property type="project" value="InterPro"/>
</dbReference>
<keyword evidence="13" id="KW-1185">Reference proteome</keyword>
<dbReference type="InterPro" id="IPR038262">
    <property type="entry name" value="Nitr_red_bet_C_sf"/>
</dbReference>
<dbReference type="GO" id="GO:0009055">
    <property type="term" value="F:electron transfer activity"/>
    <property type="evidence" value="ECO:0007669"/>
    <property type="project" value="TreeGrafter"/>
</dbReference>
<feature type="domain" description="4Fe-4S ferredoxin-type" evidence="11">
    <location>
        <begin position="207"/>
        <end position="236"/>
    </location>
</feature>
<keyword evidence="7" id="KW-0677">Repeat</keyword>
<proteinExistence type="predicted"/>
<dbReference type="Proteomes" id="UP000076967">
    <property type="component" value="Unassembled WGS sequence"/>
</dbReference>
<evidence type="ECO:0000256" key="6">
    <source>
        <dbReference type="ARBA" id="ARBA00022723"/>
    </source>
</evidence>
<dbReference type="FunFam" id="3.30.70.20:FF:000005">
    <property type="entry name" value="Respiratory nitrate reductase beta subunit"/>
    <property type="match status" value="1"/>
</dbReference>
<dbReference type="CDD" id="cd10557">
    <property type="entry name" value="NarH_beta-like"/>
    <property type="match status" value="1"/>
</dbReference>
<dbReference type="GO" id="GO:0009325">
    <property type="term" value="C:nitrate reductase complex"/>
    <property type="evidence" value="ECO:0007669"/>
    <property type="project" value="InterPro"/>
</dbReference>